<dbReference type="GO" id="GO:0005783">
    <property type="term" value="C:endoplasmic reticulum"/>
    <property type="evidence" value="ECO:0007669"/>
    <property type="project" value="InterPro"/>
</dbReference>
<dbReference type="GO" id="GO:0043248">
    <property type="term" value="P:proteasome assembly"/>
    <property type="evidence" value="ECO:0007669"/>
    <property type="project" value="InterPro"/>
</dbReference>
<name>A0A9Q1B6X9_9SAUR</name>
<dbReference type="Pfam" id="PF16094">
    <property type="entry name" value="PAC1"/>
    <property type="match status" value="1"/>
</dbReference>
<sequence length="75" mass="8410">MATFFGELLIAPSRAGVDEDEEAAAEREETQEDREIRLALEKKREVHISWNTTPDASANEQFPCSTFILGVDITL</sequence>
<gene>
    <name evidence="1" type="ORF">JRQ81_000338</name>
</gene>
<accession>A0A9Q1B6X9</accession>
<proteinExistence type="predicted"/>
<dbReference type="InterPro" id="IPR016565">
    <property type="entry name" value="Proteasome_assmbl_chp_1"/>
</dbReference>
<evidence type="ECO:0000313" key="2">
    <source>
        <dbReference type="Proteomes" id="UP001142489"/>
    </source>
</evidence>
<evidence type="ECO:0000313" key="1">
    <source>
        <dbReference type="EMBL" id="KAJ7344388.1"/>
    </source>
</evidence>
<protein>
    <submittedName>
        <fullName evidence="1">Uncharacterized protein</fullName>
    </submittedName>
</protein>
<keyword evidence="2" id="KW-1185">Reference proteome</keyword>
<dbReference type="OrthoDB" id="17536at2759"/>
<dbReference type="AlphaFoldDB" id="A0A9Q1B6X9"/>
<comment type="caution">
    <text evidence="1">The sequence shown here is derived from an EMBL/GenBank/DDBJ whole genome shotgun (WGS) entry which is preliminary data.</text>
</comment>
<reference evidence="1" key="1">
    <citation type="journal article" date="2023" name="DNA Res.">
        <title>Chromosome-level genome assembly of Phrynocephalus forsythii using third-generation DNA sequencing and Hi-C analysis.</title>
        <authorList>
            <person name="Qi Y."/>
            <person name="Zhao W."/>
            <person name="Zhao Y."/>
            <person name="Niu C."/>
            <person name="Cao S."/>
            <person name="Zhang Y."/>
        </authorList>
    </citation>
    <scope>NUCLEOTIDE SEQUENCE</scope>
    <source>
        <tissue evidence="1">Muscle</tissue>
    </source>
</reference>
<dbReference type="EMBL" id="JAPFRF010000001">
    <property type="protein sequence ID" value="KAJ7344388.1"/>
    <property type="molecule type" value="Genomic_DNA"/>
</dbReference>
<organism evidence="1 2">
    <name type="scientific">Phrynocephalus forsythii</name>
    <dbReference type="NCBI Taxonomy" id="171643"/>
    <lineage>
        <taxon>Eukaryota</taxon>
        <taxon>Metazoa</taxon>
        <taxon>Chordata</taxon>
        <taxon>Craniata</taxon>
        <taxon>Vertebrata</taxon>
        <taxon>Euteleostomi</taxon>
        <taxon>Lepidosauria</taxon>
        <taxon>Squamata</taxon>
        <taxon>Bifurcata</taxon>
        <taxon>Unidentata</taxon>
        <taxon>Episquamata</taxon>
        <taxon>Toxicofera</taxon>
        <taxon>Iguania</taxon>
        <taxon>Acrodonta</taxon>
        <taxon>Agamidae</taxon>
        <taxon>Agaminae</taxon>
        <taxon>Phrynocephalus</taxon>
    </lineage>
</organism>
<dbReference type="Proteomes" id="UP001142489">
    <property type="component" value="Unassembled WGS sequence"/>
</dbReference>